<evidence type="ECO:0008006" key="3">
    <source>
        <dbReference type="Google" id="ProtNLM"/>
    </source>
</evidence>
<evidence type="ECO:0000313" key="1">
    <source>
        <dbReference type="EMBL" id="BDE94966.1"/>
    </source>
</evidence>
<name>A0ABN6ME88_9ACTN</name>
<gene>
    <name evidence="1" type="ORF">CE91St30_02990</name>
</gene>
<reference evidence="1 2" key="1">
    <citation type="submission" date="2022-01" db="EMBL/GenBank/DDBJ databases">
        <title>Novel bile acid biosynthetic pathways are enriched in the microbiome of centenarians.</title>
        <authorList>
            <person name="Sato Y."/>
            <person name="Atarashi K."/>
            <person name="Plichta R.D."/>
            <person name="Arai Y."/>
            <person name="Sasajima S."/>
            <person name="Kearney M.S."/>
            <person name="Suda W."/>
            <person name="Takeshita K."/>
            <person name="Sasaki T."/>
            <person name="Okamoto S."/>
            <person name="Skelly N.A."/>
            <person name="Okamura Y."/>
            <person name="Vlamakis H."/>
            <person name="Li Y."/>
            <person name="Tanoue T."/>
            <person name="Takei H."/>
            <person name="Nittono H."/>
            <person name="Narushima S."/>
            <person name="Irie J."/>
            <person name="Itoh H."/>
            <person name="Moriya K."/>
            <person name="Sugiura Y."/>
            <person name="Suematsu M."/>
            <person name="Moritoki N."/>
            <person name="Shibata S."/>
            <person name="Littman R.D."/>
            <person name="Fischbach A.M."/>
            <person name="Uwamino Y."/>
            <person name="Inoue T."/>
            <person name="Honda A."/>
            <person name="Hattori M."/>
            <person name="Murai T."/>
            <person name="Xavier J.R."/>
            <person name="Hirose N."/>
            <person name="Honda K."/>
        </authorList>
    </citation>
    <scope>NUCLEOTIDE SEQUENCE [LARGE SCALE GENOMIC DNA]</scope>
    <source>
        <strain evidence="1 2">CE91-St30</strain>
    </source>
</reference>
<dbReference type="RefSeq" id="WP_244411487.1">
    <property type="nucleotide sequence ID" value="NZ_AP025564.1"/>
</dbReference>
<sequence>MALTEAQKRAKAKWRKENEAQLNISLYRTSDGDVMDRLEAVSQAGCEGKKAYVIRLIREDIARDKTEEI</sequence>
<dbReference type="EMBL" id="AP025564">
    <property type="protein sequence ID" value="BDE94966.1"/>
    <property type="molecule type" value="Genomic_DNA"/>
</dbReference>
<organism evidence="1 2">
    <name type="scientific">Raoultibacter timonensis</name>
    <dbReference type="NCBI Taxonomy" id="1907662"/>
    <lineage>
        <taxon>Bacteria</taxon>
        <taxon>Bacillati</taxon>
        <taxon>Actinomycetota</taxon>
        <taxon>Coriobacteriia</taxon>
        <taxon>Eggerthellales</taxon>
        <taxon>Eggerthellaceae</taxon>
        <taxon>Raoultibacter</taxon>
    </lineage>
</organism>
<protein>
    <recommendedName>
        <fullName evidence="3">Phage protein</fullName>
    </recommendedName>
</protein>
<evidence type="ECO:0000313" key="2">
    <source>
        <dbReference type="Proteomes" id="UP001320544"/>
    </source>
</evidence>
<keyword evidence="2" id="KW-1185">Reference proteome</keyword>
<accession>A0ABN6ME88</accession>
<dbReference type="Proteomes" id="UP001320544">
    <property type="component" value="Chromosome"/>
</dbReference>
<proteinExistence type="predicted"/>